<name>A0A1G8Z753_9GAMM</name>
<dbReference type="InterPro" id="IPR040818">
    <property type="entry name" value="Tsi6"/>
</dbReference>
<dbReference type="OrthoDB" id="6937479at2"/>
<gene>
    <name evidence="2" type="ORF">SAMN05216212_1496</name>
</gene>
<organism evidence="2 3">
    <name type="scientific">Microbulbifer yueqingensis</name>
    <dbReference type="NCBI Taxonomy" id="658219"/>
    <lineage>
        <taxon>Bacteria</taxon>
        <taxon>Pseudomonadati</taxon>
        <taxon>Pseudomonadota</taxon>
        <taxon>Gammaproteobacteria</taxon>
        <taxon>Cellvibrionales</taxon>
        <taxon>Microbulbiferaceae</taxon>
        <taxon>Microbulbifer</taxon>
    </lineage>
</organism>
<keyword evidence="3" id="KW-1185">Reference proteome</keyword>
<protein>
    <recommendedName>
        <fullName evidence="1">Tsi6 domain-containing protein</fullName>
    </recommendedName>
</protein>
<sequence length="100" mass="11429">MSDEDIKTAVCKEALSILLDGRGALAPELYDSIEAQLKYLIDYFEGRSVERRRLFDLTIGHYVVREIDPREAKLIDALNKAFYVAVQTRKGLKIDRKLLG</sequence>
<dbReference type="AlphaFoldDB" id="A0A1G8Z753"/>
<evidence type="ECO:0000313" key="2">
    <source>
        <dbReference type="EMBL" id="SDK10783.1"/>
    </source>
</evidence>
<evidence type="ECO:0000313" key="3">
    <source>
        <dbReference type="Proteomes" id="UP000199305"/>
    </source>
</evidence>
<accession>A0A1G8Z753</accession>
<proteinExistence type="predicted"/>
<dbReference type="RefSeq" id="WP_091511208.1">
    <property type="nucleotide sequence ID" value="NZ_FNFH01000003.1"/>
</dbReference>
<feature type="domain" description="Tsi6" evidence="1">
    <location>
        <begin position="10"/>
        <end position="87"/>
    </location>
</feature>
<dbReference type="EMBL" id="FNFH01000003">
    <property type="protein sequence ID" value="SDK10783.1"/>
    <property type="molecule type" value="Genomic_DNA"/>
</dbReference>
<dbReference type="Proteomes" id="UP000199305">
    <property type="component" value="Unassembled WGS sequence"/>
</dbReference>
<dbReference type="Pfam" id="PF18660">
    <property type="entry name" value="Tsi6"/>
    <property type="match status" value="1"/>
</dbReference>
<evidence type="ECO:0000259" key="1">
    <source>
        <dbReference type="Pfam" id="PF18660"/>
    </source>
</evidence>
<reference evidence="3" key="1">
    <citation type="submission" date="2016-10" db="EMBL/GenBank/DDBJ databases">
        <authorList>
            <person name="Varghese N."/>
            <person name="Submissions S."/>
        </authorList>
    </citation>
    <scope>NUCLEOTIDE SEQUENCE [LARGE SCALE GENOMIC DNA]</scope>
    <source>
        <strain evidence="3">CGMCC 1.10658</strain>
    </source>
</reference>